<reference evidence="10" key="1">
    <citation type="submission" date="2020-10" db="EMBL/GenBank/DDBJ databases">
        <authorList>
            <person name="Gilroy R."/>
        </authorList>
    </citation>
    <scope>NUCLEOTIDE SEQUENCE</scope>
    <source>
        <strain evidence="10">C6-149</strain>
    </source>
</reference>
<comment type="cofactor">
    <cofactor evidence="8">
        <name>Zn(2+)</name>
        <dbReference type="ChEBI" id="CHEBI:29105"/>
    </cofactor>
    <text evidence="8">Binds 1 zinc ion.</text>
</comment>
<dbReference type="GO" id="GO:0005524">
    <property type="term" value="F:ATP binding"/>
    <property type="evidence" value="ECO:0007669"/>
    <property type="project" value="UniProtKB-UniRule"/>
</dbReference>
<keyword evidence="8" id="KW-0479">Metal-binding</keyword>
<dbReference type="PANTHER" id="PTHR30455">
    <property type="entry name" value="TRANSCRIPTIONAL REPRESSOR NRDR"/>
    <property type="match status" value="1"/>
</dbReference>
<evidence type="ECO:0000256" key="2">
    <source>
        <dbReference type="ARBA" id="ARBA00022741"/>
    </source>
</evidence>
<evidence type="ECO:0000313" key="10">
    <source>
        <dbReference type="EMBL" id="MBO8441951.1"/>
    </source>
</evidence>
<keyword evidence="8" id="KW-0863">Zinc-finger</keyword>
<dbReference type="AlphaFoldDB" id="A0A9D9E688"/>
<comment type="caution">
    <text evidence="10">The sequence shown here is derived from an EMBL/GenBank/DDBJ whole genome shotgun (WGS) entry which is preliminary data.</text>
</comment>
<evidence type="ECO:0000256" key="1">
    <source>
        <dbReference type="ARBA" id="ARBA00022491"/>
    </source>
</evidence>
<comment type="function">
    <text evidence="8">Negatively regulates transcription of bacterial ribonucleotide reductase nrd genes and operons by binding to NrdR-boxes.</text>
</comment>
<evidence type="ECO:0000259" key="9">
    <source>
        <dbReference type="PROSITE" id="PS51161"/>
    </source>
</evidence>
<keyword evidence="7 8" id="KW-0804">Transcription</keyword>
<dbReference type="InterPro" id="IPR055173">
    <property type="entry name" value="NrdR-like_N"/>
</dbReference>
<dbReference type="HAMAP" id="MF_00440">
    <property type="entry name" value="NrdR"/>
    <property type="match status" value="1"/>
</dbReference>
<evidence type="ECO:0000256" key="8">
    <source>
        <dbReference type="HAMAP-Rule" id="MF_00440"/>
    </source>
</evidence>
<dbReference type="GO" id="GO:0008270">
    <property type="term" value="F:zinc ion binding"/>
    <property type="evidence" value="ECO:0007669"/>
    <property type="project" value="UniProtKB-UniRule"/>
</dbReference>
<evidence type="ECO:0000256" key="4">
    <source>
        <dbReference type="ARBA" id="ARBA00022840"/>
    </source>
</evidence>
<evidence type="ECO:0000256" key="7">
    <source>
        <dbReference type="ARBA" id="ARBA00023163"/>
    </source>
</evidence>
<keyword evidence="1 8" id="KW-0678">Repressor</keyword>
<feature type="zinc finger region" evidence="8">
    <location>
        <begin position="3"/>
        <end position="34"/>
    </location>
</feature>
<gene>
    <name evidence="8 10" type="primary">nrdR</name>
    <name evidence="10" type="ORF">IAA89_05930</name>
</gene>
<keyword evidence="5 8" id="KW-0805">Transcription regulation</keyword>
<keyword evidence="6 8" id="KW-0238">DNA-binding</keyword>
<dbReference type="PROSITE" id="PS51161">
    <property type="entry name" value="ATP_CONE"/>
    <property type="match status" value="1"/>
</dbReference>
<comment type="similarity">
    <text evidence="8">Belongs to the NrdR family.</text>
</comment>
<evidence type="ECO:0000313" key="11">
    <source>
        <dbReference type="Proteomes" id="UP000823614"/>
    </source>
</evidence>
<feature type="domain" description="ATP-cone" evidence="9">
    <location>
        <begin position="49"/>
        <end position="139"/>
    </location>
</feature>
<keyword evidence="2 8" id="KW-0547">Nucleotide-binding</keyword>
<dbReference type="GO" id="GO:0045892">
    <property type="term" value="P:negative regulation of DNA-templated transcription"/>
    <property type="evidence" value="ECO:0007669"/>
    <property type="project" value="UniProtKB-UniRule"/>
</dbReference>
<dbReference type="Pfam" id="PF03477">
    <property type="entry name" value="ATP-cone"/>
    <property type="match status" value="1"/>
</dbReference>
<name>A0A9D9E688_9LACO</name>
<dbReference type="InterPro" id="IPR003796">
    <property type="entry name" value="RNR_NrdR-like"/>
</dbReference>
<evidence type="ECO:0000256" key="5">
    <source>
        <dbReference type="ARBA" id="ARBA00023015"/>
    </source>
</evidence>
<protein>
    <recommendedName>
        <fullName evidence="8">Transcriptional repressor NrdR</fullName>
    </recommendedName>
</protein>
<accession>A0A9D9E688</accession>
<sequence length="153" mass="17741">MQCPSCHFSDTKVIDSRPTDDGQAIRRRRECTNCHFRFTTFERVENTTLLVIKKNGTREAFNRNKILQGIIRAAEKRPLSMPDINHMVERIEKKAYSLGESEVSSKIIGTYVMEELAKADGISYIRFASVHREFKDLNVFLKEVQEEINKSNK</sequence>
<proteinExistence type="inferred from homology"/>
<dbReference type="InterPro" id="IPR005144">
    <property type="entry name" value="ATP-cone_dom"/>
</dbReference>
<evidence type="ECO:0000256" key="6">
    <source>
        <dbReference type="ARBA" id="ARBA00023125"/>
    </source>
</evidence>
<dbReference type="Pfam" id="PF22811">
    <property type="entry name" value="Zn_ribbon_NrdR"/>
    <property type="match status" value="1"/>
</dbReference>
<dbReference type="PANTHER" id="PTHR30455:SF2">
    <property type="entry name" value="TRANSCRIPTIONAL REPRESSOR NRDR"/>
    <property type="match status" value="1"/>
</dbReference>
<keyword evidence="4 8" id="KW-0067">ATP-binding</keyword>
<dbReference type="EMBL" id="JADIMP010000095">
    <property type="protein sequence ID" value="MBO8441951.1"/>
    <property type="molecule type" value="Genomic_DNA"/>
</dbReference>
<dbReference type="GO" id="GO:0003677">
    <property type="term" value="F:DNA binding"/>
    <property type="evidence" value="ECO:0007669"/>
    <property type="project" value="UniProtKB-KW"/>
</dbReference>
<reference evidence="10" key="2">
    <citation type="journal article" date="2021" name="PeerJ">
        <title>Extensive microbial diversity within the chicken gut microbiome revealed by metagenomics and culture.</title>
        <authorList>
            <person name="Gilroy R."/>
            <person name="Ravi A."/>
            <person name="Getino M."/>
            <person name="Pursley I."/>
            <person name="Horton D.L."/>
            <person name="Alikhan N.F."/>
            <person name="Baker D."/>
            <person name="Gharbi K."/>
            <person name="Hall N."/>
            <person name="Watson M."/>
            <person name="Adriaenssens E.M."/>
            <person name="Foster-Nyarko E."/>
            <person name="Jarju S."/>
            <person name="Secka A."/>
            <person name="Antonio M."/>
            <person name="Oren A."/>
            <person name="Chaudhuri R.R."/>
            <person name="La Ragione R."/>
            <person name="Hildebrand F."/>
            <person name="Pallen M.J."/>
        </authorList>
    </citation>
    <scope>NUCLEOTIDE SEQUENCE</scope>
    <source>
        <strain evidence="10">C6-149</strain>
    </source>
</reference>
<dbReference type="NCBIfam" id="TIGR00244">
    <property type="entry name" value="transcriptional regulator NrdR"/>
    <property type="match status" value="1"/>
</dbReference>
<organism evidence="10 11">
    <name type="scientific">Candidatus Gallilactobacillus intestinavium</name>
    <dbReference type="NCBI Taxonomy" id="2840838"/>
    <lineage>
        <taxon>Bacteria</taxon>
        <taxon>Bacillati</taxon>
        <taxon>Bacillota</taxon>
        <taxon>Bacilli</taxon>
        <taxon>Lactobacillales</taxon>
        <taxon>Lactobacillaceae</taxon>
        <taxon>Lactobacillaceae incertae sedis</taxon>
        <taxon>Candidatus Gallilactobacillus</taxon>
    </lineage>
</organism>
<dbReference type="Proteomes" id="UP000823614">
    <property type="component" value="Unassembled WGS sequence"/>
</dbReference>
<keyword evidence="3 8" id="KW-0862">Zinc</keyword>
<evidence type="ECO:0000256" key="3">
    <source>
        <dbReference type="ARBA" id="ARBA00022833"/>
    </source>
</evidence>